<dbReference type="AlphaFoldDB" id="A0A6C0BH88"/>
<proteinExistence type="predicted"/>
<dbReference type="SUPFAM" id="SSF50249">
    <property type="entry name" value="Nucleic acid-binding proteins"/>
    <property type="match status" value="1"/>
</dbReference>
<name>A0A6C0BH88_9ZZZZ</name>
<organism evidence="1">
    <name type="scientific">viral metagenome</name>
    <dbReference type="NCBI Taxonomy" id="1070528"/>
    <lineage>
        <taxon>unclassified sequences</taxon>
        <taxon>metagenomes</taxon>
        <taxon>organismal metagenomes</taxon>
    </lineage>
</organism>
<reference evidence="1" key="1">
    <citation type="journal article" date="2020" name="Nature">
        <title>Giant virus diversity and host interactions through global metagenomics.</title>
        <authorList>
            <person name="Schulz F."/>
            <person name="Roux S."/>
            <person name="Paez-Espino D."/>
            <person name="Jungbluth S."/>
            <person name="Walsh D.A."/>
            <person name="Denef V.J."/>
            <person name="McMahon K.D."/>
            <person name="Konstantinidis K.T."/>
            <person name="Eloe-Fadrosh E.A."/>
            <person name="Kyrpides N.C."/>
            <person name="Woyke T."/>
        </authorList>
    </citation>
    <scope>NUCLEOTIDE SEQUENCE</scope>
    <source>
        <strain evidence="1">GVMAG-M-3300013006-15</strain>
    </source>
</reference>
<sequence length="180" mass="20543">MYHQCFLEEQATLKPREFDSAAIDVDGYLLLQLRKKLEGRCSPHGFIKENSMKMLSRTLGQIKSGTFTGDFTFRCKLQCDVLYPAVNDIVPCEILKINKMGAYAAFENSLRVLMPRDLHLGNMDFDSLKEGSKIKVKILKTRFQSHDEFIMAVGMLESIDEEFLVSQPIVKAEQSVILEQ</sequence>
<dbReference type="InterPro" id="IPR012340">
    <property type="entry name" value="NA-bd_OB-fold"/>
</dbReference>
<evidence type="ECO:0000313" key="1">
    <source>
        <dbReference type="EMBL" id="QHS91460.1"/>
    </source>
</evidence>
<accession>A0A6C0BH88</accession>
<evidence type="ECO:0008006" key="2">
    <source>
        <dbReference type="Google" id="ProtNLM"/>
    </source>
</evidence>
<protein>
    <recommendedName>
        <fullName evidence="2">S1 motif domain-containing protein</fullName>
    </recommendedName>
</protein>
<dbReference type="EMBL" id="MN739162">
    <property type="protein sequence ID" value="QHS91460.1"/>
    <property type="molecule type" value="Genomic_DNA"/>
</dbReference>